<evidence type="ECO:0000313" key="3">
    <source>
        <dbReference type="JaponicusDB" id="SJAG_01076"/>
    </source>
</evidence>
<name>B6JXE8_SCHJY</name>
<feature type="region of interest" description="Disordered" evidence="1">
    <location>
        <begin position="49"/>
        <end position="168"/>
    </location>
</feature>
<dbReference type="GO" id="GO:0120290">
    <property type="term" value="P:stalled replication fork localization to nuclear periphery"/>
    <property type="evidence" value="ECO:0007669"/>
    <property type="project" value="EnsemblFungi"/>
</dbReference>
<dbReference type="GO" id="GO:0033314">
    <property type="term" value="P:mitotic DNA replication checkpoint signaling"/>
    <property type="evidence" value="ECO:0007669"/>
    <property type="project" value="EnsemblFungi"/>
</dbReference>
<dbReference type="RefSeq" id="XP_002172342.2">
    <property type="nucleotide sequence ID" value="XM_002172306.2"/>
</dbReference>
<dbReference type="GO" id="GO:0004519">
    <property type="term" value="F:endonuclease activity"/>
    <property type="evidence" value="ECO:0007669"/>
    <property type="project" value="UniProtKB-KW"/>
</dbReference>
<dbReference type="Proteomes" id="UP000001744">
    <property type="component" value="Unassembled WGS sequence"/>
</dbReference>
<feature type="compositionally biased region" description="Basic residues" evidence="1">
    <location>
        <begin position="194"/>
        <end position="205"/>
    </location>
</feature>
<feature type="compositionally biased region" description="Low complexity" evidence="1">
    <location>
        <begin position="95"/>
        <end position="111"/>
    </location>
</feature>
<dbReference type="GO" id="GO:1990426">
    <property type="term" value="P:mitotic recombination-dependent replication fork processing"/>
    <property type="evidence" value="ECO:0007669"/>
    <property type="project" value="EnsemblFungi"/>
</dbReference>
<dbReference type="AlphaFoldDB" id="B6JXE8"/>
<dbReference type="GO" id="GO:0000706">
    <property type="term" value="P:meiotic DNA double-strand break processing"/>
    <property type="evidence" value="ECO:0007669"/>
    <property type="project" value="EnsemblFungi"/>
</dbReference>
<dbReference type="GO" id="GO:0042802">
    <property type="term" value="F:identical protein binding"/>
    <property type="evidence" value="ECO:0007669"/>
    <property type="project" value="EnsemblFungi"/>
</dbReference>
<evidence type="ECO:0000256" key="1">
    <source>
        <dbReference type="SAM" id="MobiDB-lite"/>
    </source>
</evidence>
<dbReference type="GO" id="GO:1990918">
    <property type="term" value="P:double-strand break repair involved in meiotic recombination"/>
    <property type="evidence" value="ECO:0007669"/>
    <property type="project" value="EnsemblFungi"/>
</dbReference>
<feature type="compositionally biased region" description="Polar residues" evidence="1">
    <location>
        <begin position="129"/>
        <end position="155"/>
    </location>
</feature>
<dbReference type="GO" id="GO:0005634">
    <property type="term" value="C:nucleus"/>
    <property type="evidence" value="ECO:0007669"/>
    <property type="project" value="EnsemblFungi"/>
</dbReference>
<protein>
    <submittedName>
        <fullName evidence="2">CtIP-like endonuclease</fullName>
    </submittedName>
</protein>
<dbReference type="GO" id="GO:0106260">
    <property type="term" value="F:DNA-DNA tethering activity"/>
    <property type="evidence" value="ECO:0007669"/>
    <property type="project" value="EnsemblFungi"/>
</dbReference>
<accession>B6JXE8</accession>
<dbReference type="GO" id="GO:0007534">
    <property type="term" value="P:gene conversion at mating-type locus"/>
    <property type="evidence" value="ECO:0007669"/>
    <property type="project" value="EnsemblFungi"/>
</dbReference>
<dbReference type="GO" id="GO:0000403">
    <property type="term" value="F:Y-form DNA binding"/>
    <property type="evidence" value="ECO:0007669"/>
    <property type="project" value="EnsemblFungi"/>
</dbReference>
<organism evidence="2 4">
    <name type="scientific">Schizosaccharomyces japonicus (strain yFS275 / FY16936)</name>
    <name type="common">Fission yeast</name>
    <dbReference type="NCBI Taxonomy" id="402676"/>
    <lineage>
        <taxon>Eukaryota</taxon>
        <taxon>Fungi</taxon>
        <taxon>Dikarya</taxon>
        <taxon>Ascomycota</taxon>
        <taxon>Taphrinomycotina</taxon>
        <taxon>Schizosaccharomycetes</taxon>
        <taxon>Schizosaccharomycetales</taxon>
        <taxon>Schizosaccharomycetaceae</taxon>
        <taxon>Schizosaccharomyces</taxon>
    </lineage>
</organism>
<dbReference type="GO" id="GO:0035861">
    <property type="term" value="C:site of double-strand break"/>
    <property type="evidence" value="ECO:0007669"/>
    <property type="project" value="EnsemblFungi"/>
</dbReference>
<evidence type="ECO:0000313" key="4">
    <source>
        <dbReference type="Proteomes" id="UP000001744"/>
    </source>
</evidence>
<dbReference type="VEuPathDB" id="FungiDB:SJAG_01076"/>
<dbReference type="JaponicusDB" id="SJAG_01076">
    <property type="gene designation" value="ctp1"/>
</dbReference>
<feature type="compositionally biased region" description="Acidic residues" evidence="1">
    <location>
        <begin position="67"/>
        <end position="87"/>
    </location>
</feature>
<dbReference type="GO" id="GO:0000406">
    <property type="term" value="F:double-strand/single-strand DNA junction binding"/>
    <property type="evidence" value="ECO:0007669"/>
    <property type="project" value="EnsemblFungi"/>
</dbReference>
<reference evidence="2 4" key="1">
    <citation type="journal article" date="2011" name="Science">
        <title>Comparative functional genomics of the fission yeasts.</title>
        <authorList>
            <person name="Rhind N."/>
            <person name="Chen Z."/>
            <person name="Yassour M."/>
            <person name="Thompson D.A."/>
            <person name="Haas B.J."/>
            <person name="Habib N."/>
            <person name="Wapinski I."/>
            <person name="Roy S."/>
            <person name="Lin M.F."/>
            <person name="Heiman D.I."/>
            <person name="Young S.K."/>
            <person name="Furuya K."/>
            <person name="Guo Y."/>
            <person name="Pidoux A."/>
            <person name="Chen H.M."/>
            <person name="Robbertse B."/>
            <person name="Goldberg J.M."/>
            <person name="Aoki K."/>
            <person name="Bayne E.H."/>
            <person name="Berlin A.M."/>
            <person name="Desjardins C.A."/>
            <person name="Dobbs E."/>
            <person name="Dukaj L."/>
            <person name="Fan L."/>
            <person name="FitzGerald M.G."/>
            <person name="French C."/>
            <person name="Gujja S."/>
            <person name="Hansen K."/>
            <person name="Keifenheim D."/>
            <person name="Levin J.Z."/>
            <person name="Mosher R.A."/>
            <person name="Mueller C.A."/>
            <person name="Pfiffner J."/>
            <person name="Priest M."/>
            <person name="Russ C."/>
            <person name="Smialowska A."/>
            <person name="Swoboda P."/>
            <person name="Sykes S.M."/>
            <person name="Vaughn M."/>
            <person name="Vengrova S."/>
            <person name="Yoder R."/>
            <person name="Zeng Q."/>
            <person name="Allshire R."/>
            <person name="Baulcombe D."/>
            <person name="Birren B.W."/>
            <person name="Brown W."/>
            <person name="Ekwall K."/>
            <person name="Kellis M."/>
            <person name="Leatherwood J."/>
            <person name="Levin H."/>
            <person name="Margalit H."/>
            <person name="Martienssen R."/>
            <person name="Nieduszynski C.A."/>
            <person name="Spatafora J.W."/>
            <person name="Friedman N."/>
            <person name="Dalgaard J.Z."/>
            <person name="Baumann P."/>
            <person name="Niki H."/>
            <person name="Regev A."/>
            <person name="Nusbaum C."/>
        </authorList>
    </citation>
    <scope>NUCLEOTIDE SEQUENCE [LARGE SCALE GENOMIC DNA]</scope>
    <source>
        <strain evidence="4">yFS275 / FY16936</strain>
    </source>
</reference>
<evidence type="ECO:0000313" key="2">
    <source>
        <dbReference type="EMBL" id="EEB06049.2"/>
    </source>
</evidence>
<dbReference type="GO" id="GO:0000724">
    <property type="term" value="P:double-strand break repair via homologous recombination"/>
    <property type="evidence" value="ECO:0007669"/>
    <property type="project" value="EnsemblFungi"/>
</dbReference>
<dbReference type="GO" id="GO:0006303">
    <property type="term" value="P:double-strand break repair via nonhomologous end joining"/>
    <property type="evidence" value="ECO:0007669"/>
    <property type="project" value="EnsemblFungi"/>
</dbReference>
<dbReference type="OMA" id="WESDFVD"/>
<dbReference type="EMBL" id="KE651166">
    <property type="protein sequence ID" value="EEB06049.2"/>
    <property type="molecule type" value="Genomic_DNA"/>
</dbReference>
<dbReference type="eggNOG" id="ENOG502S92Z">
    <property type="taxonomic scope" value="Eukaryota"/>
</dbReference>
<dbReference type="HOGENOM" id="CLU_1082428_0_0_1"/>
<sequence length="257" mass="28617">MKPNSFDWKQLCAQFGDYVESLHREISSLKTALAFETELRKSLEEEINKAKAERRLTGADTKSNAAEDTEEEDVSTTEEEEEEDENDKADNIPLSRVASSVSSGSVARISAKTMPNSDDSETSMDENAPLSSIHRTATPITPRQTSKTVDNSVLASDSDSDSEGEKKLQARSLEEMILLRETQIPLTPVAANKTNKHLPQPRKARQQQPSKPIIEDDDGTTIRGHKRKTLPAFDCPDCEKFTITRACQIAFWSAEME</sequence>
<dbReference type="GO" id="GO:0140656">
    <property type="term" value="F:endodeoxyribonuclease activator activity"/>
    <property type="evidence" value="ECO:0007669"/>
    <property type="project" value="EnsemblFungi"/>
</dbReference>
<dbReference type="GeneID" id="7048319"/>
<gene>
    <name evidence="3" type="primary">ctp1</name>
    <name evidence="2" type="ORF">SJAG_01076</name>
</gene>
<dbReference type="GO" id="GO:0000405">
    <property type="term" value="F:bubble DNA binding"/>
    <property type="evidence" value="ECO:0007669"/>
    <property type="project" value="EnsemblFungi"/>
</dbReference>
<feature type="region of interest" description="Disordered" evidence="1">
    <location>
        <begin position="192"/>
        <end position="223"/>
    </location>
</feature>
<keyword evidence="4" id="KW-1185">Reference proteome</keyword>
<dbReference type="OrthoDB" id="5307755at2759"/>
<proteinExistence type="predicted"/>
<dbReference type="GO" id="GO:0070336">
    <property type="term" value="F:flap-structured DNA binding"/>
    <property type="evidence" value="ECO:0007669"/>
    <property type="project" value="EnsemblFungi"/>
</dbReference>
<dbReference type="GO" id="GO:0003697">
    <property type="term" value="F:single-stranded DNA binding"/>
    <property type="evidence" value="ECO:0007669"/>
    <property type="project" value="EnsemblFungi"/>
</dbReference>
<dbReference type="STRING" id="402676.B6JXE8"/>